<dbReference type="AlphaFoldDB" id="A0A5B0PX82"/>
<feature type="region of interest" description="Disordered" evidence="1">
    <location>
        <begin position="1"/>
        <end position="60"/>
    </location>
</feature>
<evidence type="ECO:0000256" key="1">
    <source>
        <dbReference type="SAM" id="MobiDB-lite"/>
    </source>
</evidence>
<gene>
    <name evidence="3" type="ORF">PGT21_010714</name>
    <name evidence="2" type="ORF">PGTUg99_033326</name>
</gene>
<evidence type="ECO:0000313" key="3">
    <source>
        <dbReference type="EMBL" id="KAA1105525.1"/>
    </source>
</evidence>
<evidence type="ECO:0000313" key="2">
    <source>
        <dbReference type="EMBL" id="KAA1088538.1"/>
    </source>
</evidence>
<reference evidence="4 5" key="1">
    <citation type="submission" date="2019-05" db="EMBL/GenBank/DDBJ databases">
        <title>Emergence of the Ug99 lineage of the wheat stem rust pathogen through somatic hybridization.</title>
        <authorList>
            <person name="Li F."/>
            <person name="Upadhyaya N.M."/>
            <person name="Sperschneider J."/>
            <person name="Matny O."/>
            <person name="Nguyen-Phuc H."/>
            <person name="Mago R."/>
            <person name="Raley C."/>
            <person name="Miller M.E."/>
            <person name="Silverstein K.A.T."/>
            <person name="Henningsen E."/>
            <person name="Hirsch C.D."/>
            <person name="Visser B."/>
            <person name="Pretorius Z.A."/>
            <person name="Steffenson B.J."/>
            <person name="Schwessinger B."/>
            <person name="Dodds P.N."/>
            <person name="Figueroa M."/>
        </authorList>
    </citation>
    <scope>NUCLEOTIDE SEQUENCE [LARGE SCALE GENOMIC DNA]</scope>
    <source>
        <strain evidence="3">21-0</strain>
        <strain evidence="2 5">Ug99</strain>
    </source>
</reference>
<evidence type="ECO:0000313" key="4">
    <source>
        <dbReference type="Proteomes" id="UP000324748"/>
    </source>
</evidence>
<evidence type="ECO:0000313" key="5">
    <source>
        <dbReference type="Proteomes" id="UP000325313"/>
    </source>
</evidence>
<protein>
    <submittedName>
        <fullName evidence="3">Uncharacterized protein</fullName>
    </submittedName>
</protein>
<dbReference type="OrthoDB" id="2504239at2759"/>
<dbReference type="EMBL" id="VSWC01000040">
    <property type="protein sequence ID" value="KAA1105525.1"/>
    <property type="molecule type" value="Genomic_DNA"/>
</dbReference>
<comment type="caution">
    <text evidence="3">The sequence shown here is derived from an EMBL/GenBank/DDBJ whole genome shotgun (WGS) entry which is preliminary data.</text>
</comment>
<dbReference type="Proteomes" id="UP000324748">
    <property type="component" value="Unassembled WGS sequence"/>
</dbReference>
<proteinExistence type="predicted"/>
<dbReference type="Proteomes" id="UP000325313">
    <property type="component" value="Unassembled WGS sequence"/>
</dbReference>
<name>A0A5B0PX82_PUCGR</name>
<organism evidence="3 4">
    <name type="scientific">Puccinia graminis f. sp. tritici</name>
    <dbReference type="NCBI Taxonomy" id="56615"/>
    <lineage>
        <taxon>Eukaryota</taxon>
        <taxon>Fungi</taxon>
        <taxon>Dikarya</taxon>
        <taxon>Basidiomycota</taxon>
        <taxon>Pucciniomycotina</taxon>
        <taxon>Pucciniomycetes</taxon>
        <taxon>Pucciniales</taxon>
        <taxon>Pucciniaceae</taxon>
        <taxon>Puccinia</taxon>
    </lineage>
</organism>
<sequence length="207" mass="22416">MENNKTMRSKTSARKDPDVLPGGSALSVVNPPKGAETNPPKGAEINIIAPTSEPPDSDGEGSVNLIAKNPILSIETMKDVITSTSVPPDEDLATERSYVWTKMKEAQAIGDKVLAKILLKAYNDLEPLVVKVPPKLTRSISALPVMTHLSEDTSPSKKIVVKKETELEDNLVYAVGAVTSHQDIGFTPYFDENIKKLKAPLPLTIFN</sequence>
<keyword evidence="4" id="KW-1185">Reference proteome</keyword>
<dbReference type="EMBL" id="VDEP01000406">
    <property type="protein sequence ID" value="KAA1088538.1"/>
    <property type="molecule type" value="Genomic_DNA"/>
</dbReference>
<accession>A0A5B0PX82</accession>